<feature type="signal peptide" evidence="2">
    <location>
        <begin position="1"/>
        <end position="19"/>
    </location>
</feature>
<feature type="chain" id="PRO_5011974756" description="DUF4369 domain-containing protein" evidence="2">
    <location>
        <begin position="20"/>
        <end position="276"/>
    </location>
</feature>
<reference evidence="3 4" key="1">
    <citation type="submission" date="2017-04" db="EMBL/GenBank/DDBJ databases">
        <title>A new member of the family Flavobacteriaceae isolated from ascidians.</title>
        <authorList>
            <person name="Chen L."/>
        </authorList>
    </citation>
    <scope>NUCLEOTIDE SEQUENCE [LARGE SCALE GENOMIC DNA]</scope>
    <source>
        <strain evidence="3 4">HQA918</strain>
    </source>
</reference>
<evidence type="ECO:0008006" key="5">
    <source>
        <dbReference type="Google" id="ProtNLM"/>
    </source>
</evidence>
<evidence type="ECO:0000256" key="1">
    <source>
        <dbReference type="SAM" id="Coils"/>
    </source>
</evidence>
<keyword evidence="4" id="KW-1185">Reference proteome</keyword>
<evidence type="ECO:0000256" key="2">
    <source>
        <dbReference type="SAM" id="SignalP"/>
    </source>
</evidence>
<protein>
    <recommendedName>
        <fullName evidence="5">DUF4369 domain-containing protein</fullName>
    </recommendedName>
</protein>
<comment type="caution">
    <text evidence="3">The sequence shown here is derived from an EMBL/GenBank/DDBJ whole genome shotgun (WGS) entry which is preliminary data.</text>
</comment>
<accession>A0A2A4GCU7</accession>
<organism evidence="3 4">
    <name type="scientific">Sediminicola luteus</name>
    <dbReference type="NCBI Taxonomy" id="319238"/>
    <lineage>
        <taxon>Bacteria</taxon>
        <taxon>Pseudomonadati</taxon>
        <taxon>Bacteroidota</taxon>
        <taxon>Flavobacteriia</taxon>
        <taxon>Flavobacteriales</taxon>
        <taxon>Flavobacteriaceae</taxon>
        <taxon>Sediminicola</taxon>
    </lineage>
</organism>
<sequence>MRTILIGFLAMASIAMCRAQDNIQLQFNGINKNVGSLVTKEYNHNGKYLTLVAHEKKLPDPSKIGDGVKKDLGLRLVFSLDNIEGLLPLGTKDTLRMALASPEFGKMEFEANRAMIQSDEAKKLQATSAQLKKSLESKEARMQALSKRAASGDMAAVTELEKLLNGEIAKIEGSGVMEMDLDSGFDSDQPHFGLVFYIPYKQDTLEYELEVQQGRFEAYRMDKGGVHLKFQGEAILYYDPWDEEAQAKDRLRNGNPDFEKIPKETGSLHGSIVLTF</sequence>
<dbReference type="Proteomes" id="UP000219559">
    <property type="component" value="Unassembled WGS sequence"/>
</dbReference>
<name>A0A2A4GCU7_9FLAO</name>
<dbReference type="RefSeq" id="WP_097441959.1">
    <property type="nucleotide sequence ID" value="NZ_NBWU01000001.1"/>
</dbReference>
<feature type="coiled-coil region" evidence="1">
    <location>
        <begin position="121"/>
        <end position="148"/>
    </location>
</feature>
<proteinExistence type="predicted"/>
<dbReference type="AlphaFoldDB" id="A0A2A4GCU7"/>
<gene>
    <name evidence="3" type="ORF">B7P33_03840</name>
</gene>
<evidence type="ECO:0000313" key="3">
    <source>
        <dbReference type="EMBL" id="PCE66437.1"/>
    </source>
</evidence>
<dbReference type="OrthoDB" id="9875353at2"/>
<dbReference type="EMBL" id="NBWU01000001">
    <property type="protein sequence ID" value="PCE66437.1"/>
    <property type="molecule type" value="Genomic_DNA"/>
</dbReference>
<evidence type="ECO:0000313" key="4">
    <source>
        <dbReference type="Proteomes" id="UP000219559"/>
    </source>
</evidence>
<keyword evidence="1" id="KW-0175">Coiled coil</keyword>
<keyword evidence="2" id="KW-0732">Signal</keyword>